<dbReference type="GeneID" id="57609120"/>
<dbReference type="PRINTS" id="PR00726">
    <property type="entry name" value="LEXASERPTASE"/>
</dbReference>
<dbReference type="CDD" id="cd06529">
    <property type="entry name" value="S24_LexA-like"/>
    <property type="match status" value="1"/>
</dbReference>
<name>A0A1G6PVT5_9GAMM</name>
<evidence type="ECO:0000313" key="8">
    <source>
        <dbReference type="EMBL" id="SDC83485.1"/>
    </source>
</evidence>
<dbReference type="SUPFAM" id="SSF51306">
    <property type="entry name" value="LexA/Signal peptidase"/>
    <property type="match status" value="1"/>
</dbReference>
<keyword evidence="4 7" id="KW-0068">Autocatalytic cleavage</keyword>
<dbReference type="GO" id="GO:0006355">
    <property type="term" value="P:regulation of DNA-templated transcription"/>
    <property type="evidence" value="ECO:0007669"/>
    <property type="project" value="InterPro"/>
</dbReference>
<gene>
    <name evidence="8" type="ORF">SAMN05216576_10791</name>
</gene>
<dbReference type="EMBL" id="FMZQ01000007">
    <property type="protein sequence ID" value="SDC83485.1"/>
    <property type="molecule type" value="Genomic_DNA"/>
</dbReference>
<comment type="similarity">
    <text evidence="1 7">Belongs to the peptidase S24 family.</text>
</comment>
<keyword evidence="9" id="KW-1185">Reference proteome</keyword>
<evidence type="ECO:0000256" key="2">
    <source>
        <dbReference type="ARBA" id="ARBA00022763"/>
    </source>
</evidence>
<keyword evidence="3 7" id="KW-0378">Hydrolase</keyword>
<evidence type="ECO:0000256" key="1">
    <source>
        <dbReference type="ARBA" id="ARBA00007484"/>
    </source>
</evidence>
<evidence type="ECO:0000256" key="4">
    <source>
        <dbReference type="ARBA" id="ARBA00022813"/>
    </source>
</evidence>
<dbReference type="InterPro" id="IPR039418">
    <property type="entry name" value="LexA-like"/>
</dbReference>
<dbReference type="RefSeq" id="WP_017362249.1">
    <property type="nucleotide sequence ID" value="NZ_FMZQ01000007.1"/>
</dbReference>
<dbReference type="InterPro" id="IPR006197">
    <property type="entry name" value="Peptidase_S24_LexA"/>
</dbReference>
<dbReference type="Proteomes" id="UP000199467">
    <property type="component" value="Unassembled WGS sequence"/>
</dbReference>
<keyword evidence="5" id="KW-0234">DNA repair</keyword>
<dbReference type="GO" id="GO:0009432">
    <property type="term" value="P:SOS response"/>
    <property type="evidence" value="ECO:0007669"/>
    <property type="project" value="UniProtKB-KW"/>
</dbReference>
<dbReference type="PANTHER" id="PTHR33516:SF2">
    <property type="entry name" value="LEXA REPRESSOR-RELATED"/>
    <property type="match status" value="1"/>
</dbReference>
<dbReference type="InterPro" id="IPR036286">
    <property type="entry name" value="LexA/Signal_pep-like_sf"/>
</dbReference>
<sequence length="144" mass="15803">MTLTQVLGRVRPSRIRVPFYACRVSAGFPSPADDFAEAALSLDELTEVRAPSTYLVRVGGDSMIERGIFNGDVLVVNRALDAVSGDVVIACIGGEFTVKEVSFRQGHPPMLVPANSKYQPIYLRDGEENDLFGVATYCLHKLRR</sequence>
<evidence type="ECO:0000256" key="6">
    <source>
        <dbReference type="ARBA" id="ARBA00023236"/>
    </source>
</evidence>
<dbReference type="InterPro" id="IPR050077">
    <property type="entry name" value="LexA_repressor"/>
</dbReference>
<evidence type="ECO:0000256" key="5">
    <source>
        <dbReference type="ARBA" id="ARBA00023204"/>
    </source>
</evidence>
<dbReference type="NCBIfam" id="NF007621">
    <property type="entry name" value="PRK10276.1"/>
    <property type="match status" value="1"/>
</dbReference>
<dbReference type="Pfam" id="PF00717">
    <property type="entry name" value="Peptidase_S24"/>
    <property type="match status" value="1"/>
</dbReference>
<dbReference type="PANTHER" id="PTHR33516">
    <property type="entry name" value="LEXA REPRESSOR"/>
    <property type="match status" value="1"/>
</dbReference>
<protein>
    <submittedName>
        <fullName evidence="8">DNA polymerase V</fullName>
    </submittedName>
</protein>
<accession>A0A1G6PVT5</accession>
<organism evidence="8 9">
    <name type="scientific">Ectopseudomonas chengduensis</name>
    <dbReference type="NCBI Taxonomy" id="489632"/>
    <lineage>
        <taxon>Bacteria</taxon>
        <taxon>Pseudomonadati</taxon>
        <taxon>Pseudomonadota</taxon>
        <taxon>Gammaproteobacteria</taxon>
        <taxon>Pseudomonadales</taxon>
        <taxon>Pseudomonadaceae</taxon>
        <taxon>Ectopseudomonas</taxon>
    </lineage>
</organism>
<dbReference type="GO" id="GO:0006281">
    <property type="term" value="P:DNA repair"/>
    <property type="evidence" value="ECO:0007669"/>
    <property type="project" value="UniProtKB-KW"/>
</dbReference>
<dbReference type="AlphaFoldDB" id="A0A1G6PVT5"/>
<dbReference type="GO" id="GO:0003677">
    <property type="term" value="F:DNA binding"/>
    <property type="evidence" value="ECO:0007669"/>
    <property type="project" value="InterPro"/>
</dbReference>
<dbReference type="Gene3D" id="2.10.109.10">
    <property type="entry name" value="Umud Fragment, subunit A"/>
    <property type="match status" value="1"/>
</dbReference>
<evidence type="ECO:0000256" key="7">
    <source>
        <dbReference type="RuleBase" id="RU003991"/>
    </source>
</evidence>
<evidence type="ECO:0000256" key="3">
    <source>
        <dbReference type="ARBA" id="ARBA00022801"/>
    </source>
</evidence>
<dbReference type="GO" id="GO:0016787">
    <property type="term" value="F:hydrolase activity"/>
    <property type="evidence" value="ECO:0007669"/>
    <property type="project" value="UniProtKB-KW"/>
</dbReference>
<evidence type="ECO:0000313" key="9">
    <source>
        <dbReference type="Proteomes" id="UP000199467"/>
    </source>
</evidence>
<reference evidence="9" key="1">
    <citation type="submission" date="2016-10" db="EMBL/GenBank/DDBJ databases">
        <authorList>
            <person name="Varghese N."/>
            <person name="Submissions S."/>
        </authorList>
    </citation>
    <scope>NUCLEOTIDE SEQUENCE [LARGE SCALE GENOMIC DNA]</scope>
    <source>
        <strain evidence="9">DSM 26382</strain>
    </source>
</reference>
<proteinExistence type="inferred from homology"/>
<keyword evidence="6" id="KW-0742">SOS response</keyword>
<keyword evidence="2" id="KW-0227">DNA damage</keyword>
<dbReference type="InterPro" id="IPR015927">
    <property type="entry name" value="Peptidase_S24_S26A/B/C"/>
</dbReference>